<comment type="catalytic activity">
    <reaction evidence="1">
        <text>[E2 ubiquitin-conjugating enzyme]-S-ubiquitinyl-L-cysteine + [acceptor protein]-L-lysine = [E2 ubiquitin-conjugating enzyme]-L-cysteine + [acceptor protein]-N(6)-ubiquitinyl-L-lysine.</text>
        <dbReference type="EC" id="2.3.2.31"/>
    </reaction>
</comment>
<dbReference type="Gene3D" id="1.20.120.1750">
    <property type="match status" value="1"/>
</dbReference>
<dbReference type="CDD" id="cd22584">
    <property type="entry name" value="Rcat_RBR_unk"/>
    <property type="match status" value="1"/>
</dbReference>
<keyword evidence="10" id="KW-0862">Zinc</keyword>
<evidence type="ECO:0000259" key="13">
    <source>
        <dbReference type="PROSITE" id="PS50089"/>
    </source>
</evidence>
<dbReference type="GeneID" id="112280476"/>
<evidence type="ECO:0000256" key="5">
    <source>
        <dbReference type="ARBA" id="ARBA00022679"/>
    </source>
</evidence>
<evidence type="ECO:0000256" key="7">
    <source>
        <dbReference type="ARBA" id="ARBA00022737"/>
    </source>
</evidence>
<dbReference type="AlphaFoldDB" id="A0A2K1KUC7"/>
<feature type="domain" description="RING-type" evidence="13">
    <location>
        <begin position="217"/>
        <end position="268"/>
    </location>
</feature>
<dbReference type="RefSeq" id="XP_024371780.1">
    <property type="nucleotide sequence ID" value="XM_024516012.2"/>
</dbReference>
<evidence type="ECO:0000256" key="10">
    <source>
        <dbReference type="ARBA" id="ARBA00022833"/>
    </source>
</evidence>
<dbReference type="GO" id="GO:0016567">
    <property type="term" value="P:protein ubiquitination"/>
    <property type="evidence" value="ECO:0007669"/>
    <property type="project" value="InterPro"/>
</dbReference>
<dbReference type="Gramene" id="Pp3c3_13290V3.1">
    <property type="protein sequence ID" value="Pp3c3_13290V3.1"/>
    <property type="gene ID" value="Pp3c3_13290"/>
</dbReference>
<dbReference type="PROSITE" id="PS51873">
    <property type="entry name" value="TRIAD"/>
    <property type="match status" value="1"/>
</dbReference>
<feature type="domain" description="RING-type" evidence="14">
    <location>
        <begin position="213"/>
        <end position="433"/>
    </location>
</feature>
<dbReference type="STRING" id="3218.A0A2K1KUC7"/>
<comment type="function">
    <text evidence="2">Might act as an E3 ubiquitin-protein ligase, or as part of E3 complex, which accepts ubiquitin from specific E2 ubiquitin-conjugating enzymes and then transfers it to substrates.</text>
</comment>
<evidence type="ECO:0000256" key="11">
    <source>
        <dbReference type="PROSITE-ProRule" id="PRU00175"/>
    </source>
</evidence>
<evidence type="ECO:0000256" key="1">
    <source>
        <dbReference type="ARBA" id="ARBA00001798"/>
    </source>
</evidence>
<evidence type="ECO:0000256" key="12">
    <source>
        <dbReference type="SAM" id="MobiDB-lite"/>
    </source>
</evidence>
<dbReference type="InterPro" id="IPR031127">
    <property type="entry name" value="E3_UB_ligase_RBR"/>
</dbReference>
<evidence type="ECO:0000313" key="17">
    <source>
        <dbReference type="Proteomes" id="UP000006727"/>
    </source>
</evidence>
<keyword evidence="5" id="KW-0808">Transferase</keyword>
<dbReference type="InterPro" id="IPR044066">
    <property type="entry name" value="TRIAD_supradom"/>
</dbReference>
<feature type="domain" description="RING-type" evidence="13">
    <location>
        <begin position="391"/>
        <end position="433"/>
    </location>
</feature>
<dbReference type="GO" id="GO:0000151">
    <property type="term" value="C:ubiquitin ligase complex"/>
    <property type="evidence" value="ECO:0000318"/>
    <property type="project" value="GO_Central"/>
</dbReference>
<dbReference type="InterPro" id="IPR013083">
    <property type="entry name" value="Znf_RING/FYVE/PHD"/>
</dbReference>
<keyword evidence="6" id="KW-0479">Metal-binding</keyword>
<dbReference type="SMART" id="SM00647">
    <property type="entry name" value="IBR"/>
    <property type="match status" value="2"/>
</dbReference>
<dbReference type="InterPro" id="IPR001841">
    <property type="entry name" value="Znf_RING"/>
</dbReference>
<dbReference type="PANTHER" id="PTHR11685">
    <property type="entry name" value="RBR FAMILY RING FINGER AND IBR DOMAIN-CONTAINING"/>
    <property type="match status" value="1"/>
</dbReference>
<evidence type="ECO:0000259" key="14">
    <source>
        <dbReference type="PROSITE" id="PS51873"/>
    </source>
</evidence>
<dbReference type="OrthoDB" id="10009520at2759"/>
<keyword evidence="17" id="KW-1185">Reference proteome</keyword>
<dbReference type="SUPFAM" id="SSF57850">
    <property type="entry name" value="RING/U-box"/>
    <property type="match status" value="2"/>
</dbReference>
<gene>
    <name evidence="16" type="primary">LOC112280476</name>
    <name evidence="15" type="ORF">PHYPA_004377</name>
</gene>
<evidence type="ECO:0000313" key="16">
    <source>
        <dbReference type="EnsemblPlants" id="Pp3c3_13290V3.1"/>
    </source>
</evidence>
<dbReference type="PROSITE" id="PS50089">
    <property type="entry name" value="ZF_RING_2"/>
    <property type="match status" value="2"/>
</dbReference>
<evidence type="ECO:0000256" key="3">
    <source>
        <dbReference type="ARBA" id="ARBA00005884"/>
    </source>
</evidence>
<comment type="similarity">
    <text evidence="3">Belongs to the RBR family. Ariadne subfamily.</text>
</comment>
<dbReference type="EC" id="2.3.2.31" evidence="4"/>
<dbReference type="GO" id="GO:0061630">
    <property type="term" value="F:ubiquitin protein ligase activity"/>
    <property type="evidence" value="ECO:0000318"/>
    <property type="project" value="GO_Central"/>
</dbReference>
<organism evidence="15">
    <name type="scientific">Physcomitrium patens</name>
    <name type="common">Spreading-leaved earth moss</name>
    <name type="synonym">Physcomitrella patens</name>
    <dbReference type="NCBI Taxonomy" id="3218"/>
    <lineage>
        <taxon>Eukaryota</taxon>
        <taxon>Viridiplantae</taxon>
        <taxon>Streptophyta</taxon>
        <taxon>Embryophyta</taxon>
        <taxon>Bryophyta</taxon>
        <taxon>Bryophytina</taxon>
        <taxon>Bryopsida</taxon>
        <taxon>Funariidae</taxon>
        <taxon>Funariales</taxon>
        <taxon>Funariaceae</taxon>
        <taxon>Physcomitrium</taxon>
    </lineage>
</organism>
<evidence type="ECO:0000256" key="4">
    <source>
        <dbReference type="ARBA" id="ARBA00012251"/>
    </source>
</evidence>
<dbReference type="InterPro" id="IPR017907">
    <property type="entry name" value="Znf_RING_CS"/>
</dbReference>
<name>A0A2K1KUC7_PHYPA</name>
<dbReference type="CDD" id="cd22582">
    <property type="entry name" value="BRcat_RBR_unk"/>
    <property type="match status" value="1"/>
</dbReference>
<dbReference type="GO" id="GO:0006511">
    <property type="term" value="P:ubiquitin-dependent protein catabolic process"/>
    <property type="evidence" value="ECO:0000318"/>
    <property type="project" value="GO_Central"/>
</dbReference>
<keyword evidence="9" id="KW-0833">Ubl conjugation pathway</keyword>
<dbReference type="EMBL" id="ABEU02000003">
    <property type="protein sequence ID" value="PNR57383.1"/>
    <property type="molecule type" value="Genomic_DNA"/>
</dbReference>
<dbReference type="PROSITE" id="PS00518">
    <property type="entry name" value="ZF_RING_1"/>
    <property type="match status" value="1"/>
</dbReference>
<protein>
    <recommendedName>
        <fullName evidence="4">RBR-type E3 ubiquitin transferase</fullName>
        <ecNumber evidence="4">2.3.2.31</ecNumber>
    </recommendedName>
</protein>
<sequence>MEWVVATKMQAVEMAKVILQGRDEELAFRLQVEETVRVSVMEASEIRVNLEQCQSDSGSHANWDVNFDAALEVACQELETFVEQLEETLLSVIEINRLAHLEEGTQFVLVTDEVVDDQFETYVIQTMEFWCPKTSGLSCHDERKSRRRVQSSEPGTSRNRGLKLRVYHSGMEQDGKRKRILEDSSDEELLESFFRMAQLEDDRGANQADDEDTQNLCQICFDATPEQRPFITLNGCGHQYCQQCVSSHAMTLIANGKIHITCLQVKCPSTLSRRQLTSLLDKKTLDILISRRRESYIPASEIIYCPFKDCLKMATKPSTHGQQPQTSSDQHPSDFSKVKCGACHRAFCFQCNIAWHEAMSCGEYNASQKNQRLLGDEKLLMMAAESKWQRCSKCGTVIERSGGCSHMQCRCGHNFCYGCGVSWQGAGVNCMCP</sequence>
<proteinExistence type="inferred from homology"/>
<evidence type="ECO:0000256" key="9">
    <source>
        <dbReference type="ARBA" id="ARBA00022786"/>
    </source>
</evidence>
<dbReference type="PaxDb" id="3218-PP1S161_126V6.1"/>
<dbReference type="GO" id="GO:0008270">
    <property type="term" value="F:zinc ion binding"/>
    <property type="evidence" value="ECO:0007669"/>
    <property type="project" value="UniProtKB-KW"/>
</dbReference>
<evidence type="ECO:0000256" key="8">
    <source>
        <dbReference type="ARBA" id="ARBA00022771"/>
    </source>
</evidence>
<evidence type="ECO:0000256" key="6">
    <source>
        <dbReference type="ARBA" id="ARBA00022723"/>
    </source>
</evidence>
<accession>A0A2K1KUC7</accession>
<reference evidence="16" key="3">
    <citation type="submission" date="2020-12" db="UniProtKB">
        <authorList>
            <consortium name="EnsemblPlants"/>
        </authorList>
    </citation>
    <scope>IDENTIFICATION</scope>
</reference>
<feature type="region of interest" description="Disordered" evidence="12">
    <location>
        <begin position="137"/>
        <end position="163"/>
    </location>
</feature>
<evidence type="ECO:0000313" key="15">
    <source>
        <dbReference type="EMBL" id="PNR57383.1"/>
    </source>
</evidence>
<dbReference type="GO" id="GO:0005737">
    <property type="term" value="C:cytoplasm"/>
    <property type="evidence" value="ECO:0000318"/>
    <property type="project" value="GO_Central"/>
</dbReference>
<evidence type="ECO:0000256" key="2">
    <source>
        <dbReference type="ARBA" id="ARBA00003976"/>
    </source>
</evidence>
<keyword evidence="8 11" id="KW-0863">Zinc-finger</keyword>
<dbReference type="Pfam" id="PF01485">
    <property type="entry name" value="IBR"/>
    <property type="match status" value="2"/>
</dbReference>
<reference evidence="15 17" key="1">
    <citation type="journal article" date="2008" name="Science">
        <title>The Physcomitrella genome reveals evolutionary insights into the conquest of land by plants.</title>
        <authorList>
            <person name="Rensing S."/>
            <person name="Lang D."/>
            <person name="Zimmer A."/>
            <person name="Terry A."/>
            <person name="Salamov A."/>
            <person name="Shapiro H."/>
            <person name="Nishiyama T."/>
            <person name="Perroud P.-F."/>
            <person name="Lindquist E."/>
            <person name="Kamisugi Y."/>
            <person name="Tanahashi T."/>
            <person name="Sakakibara K."/>
            <person name="Fujita T."/>
            <person name="Oishi K."/>
            <person name="Shin-I T."/>
            <person name="Kuroki Y."/>
            <person name="Toyoda A."/>
            <person name="Suzuki Y."/>
            <person name="Hashimoto A."/>
            <person name="Yamaguchi K."/>
            <person name="Sugano A."/>
            <person name="Kohara Y."/>
            <person name="Fujiyama A."/>
            <person name="Anterola A."/>
            <person name="Aoki S."/>
            <person name="Ashton N."/>
            <person name="Barbazuk W.B."/>
            <person name="Barker E."/>
            <person name="Bennetzen J."/>
            <person name="Bezanilla M."/>
            <person name="Blankenship R."/>
            <person name="Cho S.H."/>
            <person name="Dutcher S."/>
            <person name="Estelle M."/>
            <person name="Fawcett J.A."/>
            <person name="Gundlach H."/>
            <person name="Hanada K."/>
            <person name="Heyl A."/>
            <person name="Hicks K.A."/>
            <person name="Hugh J."/>
            <person name="Lohr M."/>
            <person name="Mayer K."/>
            <person name="Melkozernov A."/>
            <person name="Murata T."/>
            <person name="Nelson D."/>
            <person name="Pils B."/>
            <person name="Prigge M."/>
            <person name="Reiss B."/>
            <person name="Renner T."/>
            <person name="Rombauts S."/>
            <person name="Rushton P."/>
            <person name="Sanderfoot A."/>
            <person name="Schween G."/>
            <person name="Shiu S.-H."/>
            <person name="Stueber K."/>
            <person name="Theodoulou F.L."/>
            <person name="Tu H."/>
            <person name="Van de Peer Y."/>
            <person name="Verrier P.J."/>
            <person name="Waters E."/>
            <person name="Wood A."/>
            <person name="Yang L."/>
            <person name="Cove D."/>
            <person name="Cuming A."/>
            <person name="Hasebe M."/>
            <person name="Lucas S."/>
            <person name="Mishler D.B."/>
            <person name="Reski R."/>
            <person name="Grigoriev I."/>
            <person name="Quatrano R.S."/>
            <person name="Boore J.L."/>
        </authorList>
    </citation>
    <scope>NUCLEOTIDE SEQUENCE [LARGE SCALE GENOMIC DNA]</scope>
    <source>
        <strain evidence="16 17">cv. Gransden 2004</strain>
    </source>
</reference>
<dbReference type="InterPro" id="IPR002867">
    <property type="entry name" value="IBR_dom"/>
</dbReference>
<dbReference type="Gene3D" id="3.30.40.10">
    <property type="entry name" value="Zinc/RING finger domain, C3HC4 (zinc finger)"/>
    <property type="match status" value="1"/>
</dbReference>
<dbReference type="Proteomes" id="UP000006727">
    <property type="component" value="Chromosome 3"/>
</dbReference>
<dbReference type="EnsemblPlants" id="Pp3c3_13290V3.1">
    <property type="protein sequence ID" value="Pp3c3_13290V3.1"/>
    <property type="gene ID" value="Pp3c3_13290"/>
</dbReference>
<dbReference type="KEGG" id="ppp:112280476"/>
<keyword evidence="7" id="KW-0677">Repeat</keyword>
<dbReference type="GO" id="GO:0031624">
    <property type="term" value="F:ubiquitin conjugating enzyme binding"/>
    <property type="evidence" value="ECO:0000318"/>
    <property type="project" value="GO_Central"/>
</dbReference>
<reference evidence="15 17" key="2">
    <citation type="journal article" date="2018" name="Plant J.">
        <title>The Physcomitrella patens chromosome-scale assembly reveals moss genome structure and evolution.</title>
        <authorList>
            <person name="Lang D."/>
            <person name="Ullrich K.K."/>
            <person name="Murat F."/>
            <person name="Fuchs J."/>
            <person name="Jenkins J."/>
            <person name="Haas F.B."/>
            <person name="Piednoel M."/>
            <person name="Gundlach H."/>
            <person name="Van Bel M."/>
            <person name="Meyberg R."/>
            <person name="Vives C."/>
            <person name="Morata J."/>
            <person name="Symeonidi A."/>
            <person name="Hiss M."/>
            <person name="Muchero W."/>
            <person name="Kamisugi Y."/>
            <person name="Saleh O."/>
            <person name="Blanc G."/>
            <person name="Decker E.L."/>
            <person name="van Gessel N."/>
            <person name="Grimwood J."/>
            <person name="Hayes R.D."/>
            <person name="Graham S.W."/>
            <person name="Gunter L.E."/>
            <person name="McDaniel S.F."/>
            <person name="Hoernstein S.N.W."/>
            <person name="Larsson A."/>
            <person name="Li F.W."/>
            <person name="Perroud P.F."/>
            <person name="Phillips J."/>
            <person name="Ranjan P."/>
            <person name="Rokshar D.S."/>
            <person name="Rothfels C.J."/>
            <person name="Schneider L."/>
            <person name="Shu S."/>
            <person name="Stevenson D.W."/>
            <person name="Thummler F."/>
            <person name="Tillich M."/>
            <person name="Villarreal Aguilar J.C."/>
            <person name="Widiez T."/>
            <person name="Wong G.K."/>
            <person name="Wymore A."/>
            <person name="Zhang Y."/>
            <person name="Zimmer A.D."/>
            <person name="Quatrano R.S."/>
            <person name="Mayer K.F.X."/>
            <person name="Goodstein D."/>
            <person name="Casacuberta J.M."/>
            <person name="Vandepoele K."/>
            <person name="Reski R."/>
            <person name="Cuming A.C."/>
            <person name="Tuskan G.A."/>
            <person name="Maumus F."/>
            <person name="Salse J."/>
            <person name="Schmutz J."/>
            <person name="Rensing S.A."/>
        </authorList>
    </citation>
    <scope>NUCLEOTIDE SEQUENCE [LARGE SCALE GENOMIC DNA]</scope>
    <source>
        <strain evidence="16 17">cv. Gransden 2004</strain>
    </source>
</reference>
<dbReference type="SMART" id="SM00184">
    <property type="entry name" value="RING"/>
    <property type="match status" value="2"/>
</dbReference>